<feature type="compositionally biased region" description="Basic and acidic residues" evidence="1">
    <location>
        <begin position="25"/>
        <end position="53"/>
    </location>
</feature>
<feature type="region of interest" description="Disordered" evidence="1">
    <location>
        <begin position="1"/>
        <end position="76"/>
    </location>
</feature>
<keyword evidence="2" id="KW-0812">Transmembrane</keyword>
<name>A0A918P833_9ACTN</name>
<feature type="transmembrane region" description="Helical" evidence="2">
    <location>
        <begin position="381"/>
        <end position="404"/>
    </location>
</feature>
<feature type="transmembrane region" description="Helical" evidence="2">
    <location>
        <begin position="416"/>
        <end position="438"/>
    </location>
</feature>
<keyword evidence="2" id="KW-1133">Transmembrane helix</keyword>
<evidence type="ECO:0000256" key="1">
    <source>
        <dbReference type="SAM" id="MobiDB-lite"/>
    </source>
</evidence>
<protein>
    <recommendedName>
        <fullName evidence="5">Integral membrane protein</fullName>
    </recommendedName>
</protein>
<feature type="transmembrane region" description="Helical" evidence="2">
    <location>
        <begin position="281"/>
        <end position="303"/>
    </location>
</feature>
<dbReference type="Proteomes" id="UP000622166">
    <property type="component" value="Unassembled WGS sequence"/>
</dbReference>
<accession>A0A918P833</accession>
<evidence type="ECO:0000256" key="2">
    <source>
        <dbReference type="SAM" id="Phobius"/>
    </source>
</evidence>
<organism evidence="3 4">
    <name type="scientific">Streptomyces poonensis</name>
    <dbReference type="NCBI Taxonomy" id="68255"/>
    <lineage>
        <taxon>Bacteria</taxon>
        <taxon>Bacillati</taxon>
        <taxon>Actinomycetota</taxon>
        <taxon>Actinomycetes</taxon>
        <taxon>Kitasatosporales</taxon>
        <taxon>Streptomycetaceae</taxon>
        <taxon>Streptomyces</taxon>
    </lineage>
</organism>
<proteinExistence type="predicted"/>
<reference evidence="3" key="1">
    <citation type="journal article" date="2014" name="Int. J. Syst. Evol. Microbiol.">
        <title>Complete genome sequence of Corynebacterium casei LMG S-19264T (=DSM 44701T), isolated from a smear-ripened cheese.</title>
        <authorList>
            <consortium name="US DOE Joint Genome Institute (JGI-PGF)"/>
            <person name="Walter F."/>
            <person name="Albersmeier A."/>
            <person name="Kalinowski J."/>
            <person name="Ruckert C."/>
        </authorList>
    </citation>
    <scope>NUCLEOTIDE SEQUENCE</scope>
    <source>
        <strain evidence="3">JCM 4815</strain>
    </source>
</reference>
<dbReference type="EMBL" id="BMVW01000001">
    <property type="protein sequence ID" value="GGY89760.1"/>
    <property type="molecule type" value="Genomic_DNA"/>
</dbReference>
<sequence>MNERGPTGDSDLGELRTSHAWPDAGESRSSDAGESRAWPEAEELIERGAEDRPQTPTSPAPWDTRPETWPLAAAGETGDMYVRAEPAAHTMRRTPPTGHGAADPVKALLRRHRQLCERAVDPLEIAARLEAHGMTDRAAARFRHRDVFSLAEELYARMPRVEEERTPERGAVDAPDPHAGGMKPAVTTLLPGALCAVTVAGVHLTEGRPRLVTAAVGTLAVLLGLRAALRRGPLRVPSGLTGSTGGPRAWTCWLLAYAFCGDGLLSAALDGGPDGPWPVTTAPVLALALACAPAIWCVRLFAVRARRGLVVSRSLKEFAGLVRPLLLGVLTVFLCALGALLALCATALDEPASYAGGGSLGALLLLALLLTAHGSTHAPTVVLAAAGAGEVTALATVFAGRLPGCSFLTVPVQTVVVAWGAGAVPGLVCGLAALVLLAHATRTLTRASAHALPPGSP</sequence>
<evidence type="ECO:0008006" key="5">
    <source>
        <dbReference type="Google" id="ProtNLM"/>
    </source>
</evidence>
<gene>
    <name evidence="3" type="ORF">GCM10010365_04930</name>
</gene>
<comment type="caution">
    <text evidence="3">The sequence shown here is derived from an EMBL/GenBank/DDBJ whole genome shotgun (WGS) entry which is preliminary data.</text>
</comment>
<reference evidence="3" key="2">
    <citation type="submission" date="2020-09" db="EMBL/GenBank/DDBJ databases">
        <authorList>
            <person name="Sun Q."/>
            <person name="Ohkuma M."/>
        </authorList>
    </citation>
    <scope>NUCLEOTIDE SEQUENCE</scope>
    <source>
        <strain evidence="3">JCM 4815</strain>
    </source>
</reference>
<feature type="transmembrane region" description="Helical" evidence="2">
    <location>
        <begin position="324"/>
        <end position="348"/>
    </location>
</feature>
<keyword evidence="4" id="KW-1185">Reference proteome</keyword>
<dbReference type="RefSeq" id="WP_229858070.1">
    <property type="nucleotide sequence ID" value="NZ_BMVW01000001.1"/>
</dbReference>
<feature type="transmembrane region" description="Helical" evidence="2">
    <location>
        <begin position="250"/>
        <end position="269"/>
    </location>
</feature>
<keyword evidence="2" id="KW-0472">Membrane</keyword>
<feature type="transmembrane region" description="Helical" evidence="2">
    <location>
        <begin position="354"/>
        <end position="374"/>
    </location>
</feature>
<dbReference type="AlphaFoldDB" id="A0A918P833"/>
<evidence type="ECO:0000313" key="3">
    <source>
        <dbReference type="EMBL" id="GGY89760.1"/>
    </source>
</evidence>
<evidence type="ECO:0000313" key="4">
    <source>
        <dbReference type="Proteomes" id="UP000622166"/>
    </source>
</evidence>
<feature type="transmembrane region" description="Helical" evidence="2">
    <location>
        <begin position="211"/>
        <end position="229"/>
    </location>
</feature>